<gene>
    <name evidence="1" type="ORF">NCTC10801_02510</name>
</gene>
<dbReference type="AlphaFoldDB" id="A0A380U340"/>
<name>A0A380U340_9PAST</name>
<sequence>MIIAQAESREQLEQILAEDVYYPDLADYQIREFKAAMVAENIQQFQGA</sequence>
<keyword evidence="2" id="KW-1185">Reference proteome</keyword>
<protein>
    <recommendedName>
        <fullName evidence="3">YCII-related domain-containing protein</fullName>
    </recommendedName>
</protein>
<evidence type="ECO:0008006" key="3">
    <source>
        <dbReference type="Google" id="ProtNLM"/>
    </source>
</evidence>
<dbReference type="Proteomes" id="UP000254649">
    <property type="component" value="Unassembled WGS sequence"/>
</dbReference>
<evidence type="ECO:0000313" key="2">
    <source>
        <dbReference type="Proteomes" id="UP000254649"/>
    </source>
</evidence>
<proteinExistence type="predicted"/>
<accession>A0A380U340</accession>
<reference evidence="1 2" key="1">
    <citation type="submission" date="2018-06" db="EMBL/GenBank/DDBJ databases">
        <authorList>
            <consortium name="Pathogen Informatics"/>
            <person name="Doyle S."/>
        </authorList>
    </citation>
    <scope>NUCLEOTIDE SEQUENCE [LARGE SCALE GENOMIC DNA]</scope>
    <source>
        <strain evidence="1 2">NCTC10801</strain>
    </source>
</reference>
<evidence type="ECO:0000313" key="1">
    <source>
        <dbReference type="EMBL" id="SUT95644.1"/>
    </source>
</evidence>
<organism evidence="1 2">
    <name type="scientific">[Actinobacillus] rossii</name>
    <dbReference type="NCBI Taxonomy" id="123820"/>
    <lineage>
        <taxon>Bacteria</taxon>
        <taxon>Pseudomonadati</taxon>
        <taxon>Pseudomonadota</taxon>
        <taxon>Gammaproteobacteria</taxon>
        <taxon>Pasteurellales</taxon>
        <taxon>Pasteurellaceae</taxon>
    </lineage>
</organism>
<dbReference type="EMBL" id="UFRQ01000003">
    <property type="protein sequence ID" value="SUT95644.1"/>
    <property type="molecule type" value="Genomic_DNA"/>
</dbReference>